<dbReference type="EMBL" id="JANSHE010001781">
    <property type="protein sequence ID" value="KAJ3001170.1"/>
    <property type="molecule type" value="Genomic_DNA"/>
</dbReference>
<reference evidence="1" key="1">
    <citation type="submission" date="2022-08" db="EMBL/GenBank/DDBJ databases">
        <title>Genome Sequence of Pycnoporus sanguineus.</title>
        <authorList>
            <person name="Buettner E."/>
        </authorList>
    </citation>
    <scope>NUCLEOTIDE SEQUENCE</scope>
    <source>
        <strain evidence="1">CG-C14</strain>
    </source>
</reference>
<dbReference type="Proteomes" id="UP001144978">
    <property type="component" value="Unassembled WGS sequence"/>
</dbReference>
<accession>A0ACC1PV48</accession>
<protein>
    <submittedName>
        <fullName evidence="1">Uncharacterized protein</fullName>
    </submittedName>
</protein>
<organism evidence="1 2">
    <name type="scientific">Trametes sanguinea</name>
    <dbReference type="NCBI Taxonomy" id="158606"/>
    <lineage>
        <taxon>Eukaryota</taxon>
        <taxon>Fungi</taxon>
        <taxon>Dikarya</taxon>
        <taxon>Basidiomycota</taxon>
        <taxon>Agaricomycotina</taxon>
        <taxon>Agaricomycetes</taxon>
        <taxon>Polyporales</taxon>
        <taxon>Polyporaceae</taxon>
        <taxon>Trametes</taxon>
    </lineage>
</organism>
<comment type="caution">
    <text evidence="1">The sequence shown here is derived from an EMBL/GenBank/DDBJ whole genome shotgun (WGS) entry which is preliminary data.</text>
</comment>
<gene>
    <name evidence="1" type="ORF">NUW54_g6603</name>
</gene>
<proteinExistence type="predicted"/>
<name>A0ACC1PV48_9APHY</name>
<keyword evidence="2" id="KW-1185">Reference proteome</keyword>
<evidence type="ECO:0000313" key="2">
    <source>
        <dbReference type="Proteomes" id="UP001144978"/>
    </source>
</evidence>
<sequence>MVRVSPNRGSLQTSECAPFVRGDPQAGLEDESCHERSQKKEGRTSLQHCCSAIEFVLRSCLPPSSIHTLHWHSFQLSPSLPRPHHAHSLITPTIYSQMDSGMGNDILFASLNALPVNGGLPACQRDPKMDEFLVDPDLSASAFPPTFDPYSFDDVDWSSIFADTTSASTPSFSSITNTSDSPGSPPLSPSSSFDSATSSLTSPSAGEWLVHGDGDTIDPPTSFLLNDSGYDFEFAVGGDSLCASGLAVPIDNLKHAQRLEHEYVFHAVADRGVCVPVAVEVSMSTLDIVCCMIADCAIEQDPCPALSPLSACKRERSLDREVEEKPNIDEKAVAKKPRRRQDTTPTLSCPYSGCASGQSLNHLSLRLPPVLNEAKPHTPFVCLARAAP</sequence>
<evidence type="ECO:0000313" key="1">
    <source>
        <dbReference type="EMBL" id="KAJ3001170.1"/>
    </source>
</evidence>